<dbReference type="OrthoDB" id="9801753at2"/>
<dbReference type="GO" id="GO:0005886">
    <property type="term" value="C:plasma membrane"/>
    <property type="evidence" value="ECO:0007669"/>
    <property type="project" value="UniProtKB-SubCell"/>
</dbReference>
<feature type="region of interest" description="Disordered" evidence="2">
    <location>
        <begin position="62"/>
        <end position="86"/>
    </location>
</feature>
<dbReference type="SMART" id="SM01234">
    <property type="entry name" value="Haemolytic"/>
    <property type="match status" value="1"/>
</dbReference>
<evidence type="ECO:0000256" key="1">
    <source>
        <dbReference type="HAMAP-Rule" id="MF_00386"/>
    </source>
</evidence>
<dbReference type="HAMAP" id="MF_00386">
    <property type="entry name" value="UPF0161_YidD"/>
    <property type="match status" value="1"/>
</dbReference>
<gene>
    <name evidence="3" type="ORF">MED297_00475</name>
</gene>
<name>A4BIB0_9GAMM</name>
<organism evidence="3 4">
    <name type="scientific">Reinekea blandensis MED297</name>
    <dbReference type="NCBI Taxonomy" id="314283"/>
    <lineage>
        <taxon>Bacteria</taxon>
        <taxon>Pseudomonadati</taxon>
        <taxon>Pseudomonadota</taxon>
        <taxon>Gammaproteobacteria</taxon>
        <taxon>Oceanospirillales</taxon>
        <taxon>Saccharospirillaceae</taxon>
        <taxon>Reinekea</taxon>
    </lineage>
</organism>
<sequence length="86" mass="9695">MKWILIGLVQFYRWVISPMLGPRCRFYPTCSEYALIALKHHGALKGSWLAMKRIARCHPGCEGGFDPVPGTEPPTDDSTEGKHHDD</sequence>
<dbReference type="PANTHER" id="PTHR33383">
    <property type="entry name" value="MEMBRANE PROTEIN INSERTION EFFICIENCY FACTOR-RELATED"/>
    <property type="match status" value="1"/>
</dbReference>
<keyword evidence="1" id="KW-1003">Cell membrane</keyword>
<evidence type="ECO:0000256" key="2">
    <source>
        <dbReference type="SAM" id="MobiDB-lite"/>
    </source>
</evidence>
<keyword evidence="1" id="KW-0472">Membrane</keyword>
<dbReference type="NCBIfam" id="TIGR00278">
    <property type="entry name" value="membrane protein insertion efficiency factor YidD"/>
    <property type="match status" value="1"/>
</dbReference>
<keyword evidence="4" id="KW-1185">Reference proteome</keyword>
<evidence type="ECO:0000313" key="4">
    <source>
        <dbReference type="Proteomes" id="UP000005953"/>
    </source>
</evidence>
<dbReference type="InterPro" id="IPR002696">
    <property type="entry name" value="Membr_insert_effic_factor_YidD"/>
</dbReference>
<dbReference type="HOGENOM" id="CLU_144811_5_2_6"/>
<dbReference type="RefSeq" id="WP_008046369.1">
    <property type="nucleotide sequence ID" value="NZ_CH724153.1"/>
</dbReference>
<dbReference type="Pfam" id="PF01809">
    <property type="entry name" value="YidD"/>
    <property type="match status" value="1"/>
</dbReference>
<comment type="caution">
    <text evidence="3">The sequence shown here is derived from an EMBL/GenBank/DDBJ whole genome shotgun (WGS) entry which is preliminary data.</text>
</comment>
<comment type="similarity">
    <text evidence="1">Belongs to the UPF0161 family.</text>
</comment>
<dbReference type="EMBL" id="AAOE01000025">
    <property type="protein sequence ID" value="EAR08117.1"/>
    <property type="molecule type" value="Genomic_DNA"/>
</dbReference>
<dbReference type="PANTHER" id="PTHR33383:SF1">
    <property type="entry name" value="MEMBRANE PROTEIN INSERTION EFFICIENCY FACTOR-RELATED"/>
    <property type="match status" value="1"/>
</dbReference>
<dbReference type="Proteomes" id="UP000005953">
    <property type="component" value="Unassembled WGS sequence"/>
</dbReference>
<reference evidence="3 4" key="1">
    <citation type="submission" date="2006-02" db="EMBL/GenBank/DDBJ databases">
        <authorList>
            <person name="Pinhassi J."/>
            <person name="Pedros-Alio C."/>
            <person name="Ferriera S."/>
            <person name="Johnson J."/>
            <person name="Kravitz S."/>
            <person name="Halpern A."/>
            <person name="Remington K."/>
            <person name="Beeson K."/>
            <person name="Tran B."/>
            <person name="Rogers Y.-H."/>
            <person name="Friedman R."/>
            <person name="Venter J.C."/>
        </authorList>
    </citation>
    <scope>NUCLEOTIDE SEQUENCE [LARGE SCALE GENOMIC DNA]</scope>
    <source>
        <strain evidence="3 4">MED297</strain>
    </source>
</reference>
<evidence type="ECO:0000313" key="3">
    <source>
        <dbReference type="EMBL" id="EAR08117.1"/>
    </source>
</evidence>
<proteinExistence type="inferred from homology"/>
<comment type="subcellular location">
    <subcellularLocation>
        <location evidence="1">Cell membrane</location>
        <topology evidence="1">Peripheral membrane protein</topology>
        <orientation evidence="1">Cytoplasmic side</orientation>
    </subcellularLocation>
</comment>
<dbReference type="STRING" id="314283.MED297_00475"/>
<dbReference type="AlphaFoldDB" id="A4BIB0"/>
<protein>
    <recommendedName>
        <fullName evidence="1">Putative membrane protein insertion efficiency factor</fullName>
    </recommendedName>
</protein>
<comment type="function">
    <text evidence="1">Could be involved in insertion of integral membrane proteins into the membrane.</text>
</comment>
<accession>A4BIB0</accession>